<feature type="compositionally biased region" description="Basic and acidic residues" evidence="1">
    <location>
        <begin position="761"/>
        <end position="778"/>
    </location>
</feature>
<feature type="region of interest" description="Disordered" evidence="1">
    <location>
        <begin position="455"/>
        <end position="569"/>
    </location>
</feature>
<feature type="region of interest" description="Disordered" evidence="1">
    <location>
        <begin position="713"/>
        <end position="794"/>
    </location>
</feature>
<dbReference type="EMBL" id="CDMZ01000322">
    <property type="protein sequence ID" value="CEM11798.1"/>
    <property type="molecule type" value="Genomic_DNA"/>
</dbReference>
<sequence length="893" mass="97095">MRGSESNEDSFVCCPPLSLFCLFDGHRGRQAVNFLESNFLHFWAHECVKRTALVSSLLARSGYVTAQSQSPNVPREQSTEAQTQDGKEDRLTNRVEPSQRRAQEPNAGEVQPAAQQRDKAPPTRVDPMSGESRRIREKSGSRRGSQYSNQILTIAHTPVLDLWRLAFATALLDAEYCFYRMSSAAAHLPGLYSGASLVAAQVTPFGLLVASLGDCGAVAVYEGRQRREEEKPFSAEEKEREGGEGSQGESGTSPTRTEREGSPIGVFSSKRRGEDLMMSKQPQHKKQSGDGHYAEAPPPVSETLAGKLQSLNASKDLSSQVHASWLRTERLSKQHLAQFDSEISRLEARLQRHLVTRRGVNQGLLQGQIRQSRAFGDFQFKDILANSRLPEEDPRRISPPPHVPIVRSDADYVLVPYTQDLKFVIAASAGFWALLSSREAAELADRFFQTQGLAPLGGRVEEEEGGEGDGAREELGSSSGEFRSSSSSLKEEKNPTEVPSAGGGWGGRSPIQSVGPLSDRLAKAEAEASYQKKGRGGNSEVLTGAQAIESKQPPSTNSGENCPSASASSLESSADTIPLSALYQYHDVASFLIRCALLKAARRPRSPPSMVPSFLWMLMVMPSDRPLSMGVEDGPGFEKMLLREIERHRGRNPHAHAPRKQSLSMFAELDDDISVAVFVVPSSFCETPPALPFAGAKPKDVRRPPALRAVAAPTFRPPASHGWDAEPRVGVPQSPEPSQDHAPPHQEVAPPSSSASPSAHTHAERDRGAHGQHHDLRSALRRPHPSTQTPAMSSNHAFFKSLRSNINENLEVESGPGSPSDDSHNRGGCQVGPASGAEVEGEKGSSSASTFLRWLSRNADLRQSEEEKTVRRMFSHMPPTQRSDGPPSSAPGF</sequence>
<accession>A0A0G4FG20</accession>
<feature type="compositionally biased region" description="Polar residues" evidence="1">
    <location>
        <begin position="552"/>
        <end position="563"/>
    </location>
</feature>
<name>A0A0G4FG20_9ALVE</name>
<organism evidence="3">
    <name type="scientific">Chromera velia CCMP2878</name>
    <dbReference type="NCBI Taxonomy" id="1169474"/>
    <lineage>
        <taxon>Eukaryota</taxon>
        <taxon>Sar</taxon>
        <taxon>Alveolata</taxon>
        <taxon>Colpodellida</taxon>
        <taxon>Chromeraceae</taxon>
        <taxon>Chromera</taxon>
    </lineage>
</organism>
<evidence type="ECO:0000259" key="2">
    <source>
        <dbReference type="PROSITE" id="PS51746"/>
    </source>
</evidence>
<dbReference type="PANTHER" id="PTHR13832">
    <property type="entry name" value="PROTEIN PHOSPHATASE 2C"/>
    <property type="match status" value="1"/>
</dbReference>
<feature type="region of interest" description="Disordered" evidence="1">
    <location>
        <begin position="64"/>
        <end position="145"/>
    </location>
</feature>
<feature type="compositionally biased region" description="Basic and acidic residues" evidence="1">
    <location>
        <begin position="224"/>
        <end position="243"/>
    </location>
</feature>
<dbReference type="SMART" id="SM00332">
    <property type="entry name" value="PP2Cc"/>
    <property type="match status" value="1"/>
</dbReference>
<dbReference type="SUPFAM" id="SSF81606">
    <property type="entry name" value="PP2C-like"/>
    <property type="match status" value="1"/>
</dbReference>
<feature type="compositionally biased region" description="Low complexity" evidence="1">
    <location>
        <begin position="749"/>
        <end position="759"/>
    </location>
</feature>
<dbReference type="AlphaFoldDB" id="A0A0G4FG20"/>
<feature type="compositionally biased region" description="Basic and acidic residues" evidence="1">
    <location>
        <begin position="85"/>
        <end position="103"/>
    </location>
</feature>
<feature type="compositionally biased region" description="Polar residues" evidence="1">
    <location>
        <begin position="64"/>
        <end position="84"/>
    </location>
</feature>
<dbReference type="GO" id="GO:0004722">
    <property type="term" value="F:protein serine/threonine phosphatase activity"/>
    <property type="evidence" value="ECO:0007669"/>
    <property type="project" value="InterPro"/>
</dbReference>
<feature type="compositionally biased region" description="Polar residues" evidence="1">
    <location>
        <begin position="785"/>
        <end position="794"/>
    </location>
</feature>
<feature type="compositionally biased region" description="Low complexity" evidence="1">
    <location>
        <begin position="476"/>
        <end position="488"/>
    </location>
</feature>
<feature type="compositionally biased region" description="Basic and acidic residues" evidence="1">
    <location>
        <begin position="859"/>
        <end position="870"/>
    </location>
</feature>
<dbReference type="InterPro" id="IPR036457">
    <property type="entry name" value="PPM-type-like_dom_sf"/>
</dbReference>
<dbReference type="InterPro" id="IPR015655">
    <property type="entry name" value="PP2C"/>
</dbReference>
<dbReference type="Gene3D" id="3.60.40.10">
    <property type="entry name" value="PPM-type phosphatase domain"/>
    <property type="match status" value="2"/>
</dbReference>
<dbReference type="Pfam" id="PF00481">
    <property type="entry name" value="PP2C"/>
    <property type="match status" value="1"/>
</dbReference>
<reference evidence="3" key="1">
    <citation type="submission" date="2014-11" db="EMBL/GenBank/DDBJ databases">
        <authorList>
            <person name="Otto D Thomas"/>
            <person name="Naeem Raeece"/>
        </authorList>
    </citation>
    <scope>NUCLEOTIDE SEQUENCE</scope>
</reference>
<evidence type="ECO:0000256" key="1">
    <source>
        <dbReference type="SAM" id="MobiDB-lite"/>
    </source>
</evidence>
<feature type="compositionally biased region" description="Basic and acidic residues" evidence="1">
    <location>
        <begin position="131"/>
        <end position="140"/>
    </location>
</feature>
<gene>
    <name evidence="3" type="ORF">Cvel_16662</name>
</gene>
<dbReference type="VEuPathDB" id="CryptoDB:Cvel_16662"/>
<dbReference type="PROSITE" id="PS51746">
    <property type="entry name" value="PPM_2"/>
    <property type="match status" value="1"/>
</dbReference>
<feature type="region of interest" description="Disordered" evidence="1">
    <location>
        <begin position="809"/>
        <end position="893"/>
    </location>
</feature>
<feature type="region of interest" description="Disordered" evidence="1">
    <location>
        <begin position="224"/>
        <end position="300"/>
    </location>
</feature>
<dbReference type="InterPro" id="IPR001932">
    <property type="entry name" value="PPM-type_phosphatase-like_dom"/>
</dbReference>
<evidence type="ECO:0000313" key="3">
    <source>
        <dbReference type="EMBL" id="CEM11798.1"/>
    </source>
</evidence>
<proteinExistence type="predicted"/>
<feature type="domain" description="PPM-type phosphatase" evidence="2">
    <location>
        <begin position="1"/>
        <end position="680"/>
    </location>
</feature>
<dbReference type="PANTHER" id="PTHR13832:SF827">
    <property type="entry name" value="PROTEIN PHOSPHATASE 1L"/>
    <property type="match status" value="1"/>
</dbReference>
<protein>
    <recommendedName>
        <fullName evidence="2">PPM-type phosphatase domain-containing protein</fullName>
    </recommendedName>
</protein>